<evidence type="ECO:0000313" key="2">
    <source>
        <dbReference type="Proteomes" id="UP000006867"/>
    </source>
</evidence>
<dbReference type="EMBL" id="CP002207">
    <property type="protein sequence ID" value="ADP32378.1"/>
    <property type="molecule type" value="Genomic_DNA"/>
</dbReference>
<keyword evidence="2" id="KW-1185">Reference proteome</keyword>
<protein>
    <submittedName>
        <fullName evidence="1">Uncharacterized protein</fullName>
    </submittedName>
</protein>
<accession>A0ABM5LWW6</accession>
<reference evidence="1 2" key="1">
    <citation type="journal article" date="2011" name="Front. Microbiol.">
        <title>Genomic signatures of strain selection and enhancement in Bacillus atrophaeus var. globigii, a historical biowarfare simulant.</title>
        <authorList>
            <person name="Gibbons H.S."/>
            <person name="Broomall S.M."/>
            <person name="McNew L.A."/>
            <person name="Daligault H."/>
            <person name="Chapman C."/>
            <person name="Bruce D."/>
            <person name="Karavis M."/>
            <person name="Krepps M."/>
            <person name="McGregor P.A."/>
            <person name="Hong C."/>
            <person name="Park K.H."/>
            <person name="Akmal A."/>
            <person name="Feldman A."/>
            <person name="Lin J.S."/>
            <person name="Chang W.E."/>
            <person name="Higgs B.W."/>
            <person name="Demirev P."/>
            <person name="Lindquist J."/>
            <person name="Liem A."/>
            <person name="Fochler E."/>
            <person name="Read T.D."/>
            <person name="Tapia R."/>
            <person name="Johnson S."/>
            <person name="Bishop-Lilly K.A."/>
            <person name="Detter C."/>
            <person name="Han C."/>
            <person name="Sozhamannan S."/>
            <person name="Rosenzweig C.N."/>
            <person name="Skowronski E.W."/>
        </authorList>
    </citation>
    <scope>NUCLEOTIDE SEQUENCE [LARGE SCALE GENOMIC DNA]</scope>
    <source>
        <strain evidence="1 2">1942</strain>
    </source>
</reference>
<organism evidence="1 2">
    <name type="scientific">Bacillus atrophaeus (strain 1942)</name>
    <dbReference type="NCBI Taxonomy" id="720555"/>
    <lineage>
        <taxon>Bacteria</taxon>
        <taxon>Bacillati</taxon>
        <taxon>Bacillota</taxon>
        <taxon>Bacilli</taxon>
        <taxon>Bacillales</taxon>
        <taxon>Bacillaceae</taxon>
        <taxon>Bacillus</taxon>
    </lineage>
</organism>
<evidence type="ECO:0000313" key="1">
    <source>
        <dbReference type="EMBL" id="ADP32378.1"/>
    </source>
</evidence>
<gene>
    <name evidence="1" type="ordered locus">BATR1942_07140</name>
</gene>
<proteinExistence type="predicted"/>
<name>A0ABM5LWW6_BACA1</name>
<dbReference type="Proteomes" id="UP000006867">
    <property type="component" value="Chromosome"/>
</dbReference>
<sequence>MRPEMRSQLLSYLEDVLKKESKEMLRLKNL</sequence>